<dbReference type="InterPro" id="IPR013078">
    <property type="entry name" value="His_Pase_superF_clade-1"/>
</dbReference>
<dbReference type="InterPro" id="IPR001345">
    <property type="entry name" value="PG/BPGM_mutase_AS"/>
</dbReference>
<dbReference type="InterPro" id="IPR029033">
    <property type="entry name" value="His_PPase_superfam"/>
</dbReference>
<proteinExistence type="predicted"/>
<dbReference type="InterPro" id="IPR050275">
    <property type="entry name" value="PGM_Phosphatase"/>
</dbReference>
<dbReference type="PROSITE" id="PS00175">
    <property type="entry name" value="PG_MUTASE"/>
    <property type="match status" value="1"/>
</dbReference>
<dbReference type="Pfam" id="PF00300">
    <property type="entry name" value="His_Phos_1"/>
    <property type="match status" value="1"/>
</dbReference>
<dbReference type="SMART" id="SM00855">
    <property type="entry name" value="PGAM"/>
    <property type="match status" value="1"/>
</dbReference>
<dbReference type="PANTHER" id="PTHR48100">
    <property type="entry name" value="BROAD-SPECIFICITY PHOSPHATASE YOR283W-RELATED"/>
    <property type="match status" value="1"/>
</dbReference>
<gene>
    <name evidence="2" type="ORF">IAA98_14980</name>
</gene>
<protein>
    <submittedName>
        <fullName evidence="2">Histidine phosphatase family protein</fullName>
    </submittedName>
</protein>
<dbReference type="Gene3D" id="3.40.50.1240">
    <property type="entry name" value="Phosphoglycerate mutase-like"/>
    <property type="match status" value="1"/>
</dbReference>
<dbReference type="CDD" id="cd07067">
    <property type="entry name" value="HP_PGM_like"/>
    <property type="match status" value="1"/>
</dbReference>
<reference evidence="2" key="1">
    <citation type="submission" date="2020-10" db="EMBL/GenBank/DDBJ databases">
        <authorList>
            <person name="Gilroy R."/>
        </authorList>
    </citation>
    <scope>NUCLEOTIDE SEQUENCE</scope>
    <source>
        <strain evidence="2">ChiGjej1B1-24693</strain>
    </source>
</reference>
<feature type="region of interest" description="Disordered" evidence="1">
    <location>
        <begin position="200"/>
        <end position="222"/>
    </location>
</feature>
<dbReference type="Proteomes" id="UP000886842">
    <property type="component" value="Unassembled WGS sequence"/>
</dbReference>
<evidence type="ECO:0000313" key="2">
    <source>
        <dbReference type="EMBL" id="HIT76881.1"/>
    </source>
</evidence>
<dbReference type="GO" id="GO:0016791">
    <property type="term" value="F:phosphatase activity"/>
    <property type="evidence" value="ECO:0007669"/>
    <property type="project" value="TreeGrafter"/>
</dbReference>
<sequence length="222" mass="23371">MRLLLIRHGQTPNNVSGTLDTAIPGAGLTALGHTQAEAVPDALADEQIAGLYVSRLVRTHLTAAPLATARGLEARVQPGLEEISAGKYELDSSAEAVSAYRDCCAAWVHGRLDDTLGESGHDFLGRYRSALGTIAEAHGADDTVAVVSHGAAIRIFSEISTGMDPDGHHERRLRNTGMVILTGDPRTGWELTDWNEHPVGGSHLSGDASHDVTADDEAAPTA</sequence>
<dbReference type="AlphaFoldDB" id="A0A9D1H0E4"/>
<dbReference type="PANTHER" id="PTHR48100:SF58">
    <property type="entry name" value="PE-PGRS FAMILY PROTEIN PE_PGRS11"/>
    <property type="match status" value="1"/>
</dbReference>
<comment type="caution">
    <text evidence="2">The sequence shown here is derived from an EMBL/GenBank/DDBJ whole genome shotgun (WGS) entry which is preliminary data.</text>
</comment>
<accession>A0A9D1H0E4</accession>
<organism evidence="2 3">
    <name type="scientific">Candidatus Avipropionibacterium avicola</name>
    <dbReference type="NCBI Taxonomy" id="2840701"/>
    <lineage>
        <taxon>Bacteria</taxon>
        <taxon>Bacillati</taxon>
        <taxon>Actinomycetota</taxon>
        <taxon>Actinomycetes</taxon>
        <taxon>Propionibacteriales</taxon>
        <taxon>Propionibacteriaceae</taxon>
        <taxon>Propionibacteriaceae incertae sedis</taxon>
        <taxon>Candidatus Avipropionibacterium</taxon>
    </lineage>
</organism>
<dbReference type="GO" id="GO:0005737">
    <property type="term" value="C:cytoplasm"/>
    <property type="evidence" value="ECO:0007669"/>
    <property type="project" value="TreeGrafter"/>
</dbReference>
<dbReference type="EMBL" id="DVLP01000433">
    <property type="protein sequence ID" value="HIT76881.1"/>
    <property type="molecule type" value="Genomic_DNA"/>
</dbReference>
<evidence type="ECO:0000313" key="3">
    <source>
        <dbReference type="Proteomes" id="UP000886842"/>
    </source>
</evidence>
<dbReference type="SUPFAM" id="SSF53254">
    <property type="entry name" value="Phosphoglycerate mutase-like"/>
    <property type="match status" value="1"/>
</dbReference>
<evidence type="ECO:0000256" key="1">
    <source>
        <dbReference type="SAM" id="MobiDB-lite"/>
    </source>
</evidence>
<reference evidence="2" key="2">
    <citation type="journal article" date="2021" name="PeerJ">
        <title>Extensive microbial diversity within the chicken gut microbiome revealed by metagenomics and culture.</title>
        <authorList>
            <person name="Gilroy R."/>
            <person name="Ravi A."/>
            <person name="Getino M."/>
            <person name="Pursley I."/>
            <person name="Horton D.L."/>
            <person name="Alikhan N.F."/>
            <person name="Baker D."/>
            <person name="Gharbi K."/>
            <person name="Hall N."/>
            <person name="Watson M."/>
            <person name="Adriaenssens E.M."/>
            <person name="Foster-Nyarko E."/>
            <person name="Jarju S."/>
            <person name="Secka A."/>
            <person name="Antonio M."/>
            <person name="Oren A."/>
            <person name="Chaudhuri R.R."/>
            <person name="La Ragione R."/>
            <person name="Hildebrand F."/>
            <person name="Pallen M.J."/>
        </authorList>
    </citation>
    <scope>NUCLEOTIDE SEQUENCE</scope>
    <source>
        <strain evidence="2">ChiGjej1B1-24693</strain>
    </source>
</reference>
<name>A0A9D1H0E4_9ACTN</name>